<organism evidence="2 3">
    <name type="scientific">Paralvinella palmiformis</name>
    <dbReference type="NCBI Taxonomy" id="53620"/>
    <lineage>
        <taxon>Eukaryota</taxon>
        <taxon>Metazoa</taxon>
        <taxon>Spiralia</taxon>
        <taxon>Lophotrochozoa</taxon>
        <taxon>Annelida</taxon>
        <taxon>Polychaeta</taxon>
        <taxon>Sedentaria</taxon>
        <taxon>Canalipalpata</taxon>
        <taxon>Terebellida</taxon>
        <taxon>Terebelliformia</taxon>
        <taxon>Alvinellidae</taxon>
        <taxon>Paralvinella</taxon>
    </lineage>
</organism>
<evidence type="ECO:0000256" key="1">
    <source>
        <dbReference type="ARBA" id="ARBA00004196"/>
    </source>
</evidence>
<proteinExistence type="predicted"/>
<dbReference type="EMBL" id="JAODUP010000793">
    <property type="protein sequence ID" value="KAK2144034.1"/>
    <property type="molecule type" value="Genomic_DNA"/>
</dbReference>
<protein>
    <recommendedName>
        <fullName evidence="4">GLUG domain-containing protein</fullName>
    </recommendedName>
</protein>
<accession>A0AAD9J0F0</accession>
<evidence type="ECO:0000313" key="3">
    <source>
        <dbReference type="Proteomes" id="UP001208570"/>
    </source>
</evidence>
<dbReference type="AlphaFoldDB" id="A0AAD9J0F0"/>
<comment type="caution">
    <text evidence="2">The sequence shown here is derived from an EMBL/GenBank/DDBJ whole genome shotgun (WGS) entry which is preliminary data.</text>
</comment>
<dbReference type="Gene3D" id="2.160.20.110">
    <property type="match status" value="1"/>
</dbReference>
<gene>
    <name evidence="2" type="ORF">LSH36_793g01276</name>
</gene>
<comment type="subcellular location">
    <subcellularLocation>
        <location evidence="1">Cell envelope</location>
    </subcellularLocation>
</comment>
<dbReference type="Pfam" id="PF09479">
    <property type="entry name" value="Flg_new"/>
    <property type="match status" value="2"/>
</dbReference>
<dbReference type="InterPro" id="IPR042229">
    <property type="entry name" value="Listeria/Bacterioides_rpt_sf"/>
</dbReference>
<keyword evidence="3" id="KW-1185">Reference proteome</keyword>
<name>A0AAD9J0F0_9ANNE</name>
<reference evidence="2" key="1">
    <citation type="journal article" date="2023" name="Mol. Biol. Evol.">
        <title>Third-Generation Sequencing Reveals the Adaptive Role of the Epigenome in Three Deep-Sea Polychaetes.</title>
        <authorList>
            <person name="Perez M."/>
            <person name="Aroh O."/>
            <person name="Sun Y."/>
            <person name="Lan Y."/>
            <person name="Juniper S.K."/>
            <person name="Young C.R."/>
            <person name="Angers B."/>
            <person name="Qian P.Y."/>
        </authorList>
    </citation>
    <scope>NUCLEOTIDE SEQUENCE</scope>
    <source>
        <strain evidence="2">P08H-3</strain>
    </source>
</reference>
<evidence type="ECO:0000313" key="2">
    <source>
        <dbReference type="EMBL" id="KAK2144034.1"/>
    </source>
</evidence>
<sequence>MILLVSTAFAITSCGDLSDSLTSGLSGLFDNIPKGLSDDLIQEPTDGYNITYYFNNGTGTSTEVQVKKDTKVMLLTPDEAAVPAGKKFAGWVRDKEHPTVFYFGEQDLGRYAQKKQNEVWEIKLYAHWINKDTFVLIYKRNAATSGELPVSQTKELGKDLKIAMNSGCLTREGYGFFGWNTKADGSGTHYDAGIAYAKDEDMILYAEWLKGTAISRIEDFQKMRDDLTGTFILQRDLELPKNFQPIGRSDQSFRGTFIGEGHTLSNLRIVDTSAKMLGFFVRLKEAKIYDLTFKNPYVEGMGSDIGTSIPNPAPAGLGVLAGYVSGGGTIIRGITIEGVDSEVRVVKRFAGLLIGRIEGNTGVYAVVENCSVSGKLDGEYDIGGLLGYARNTDIKKSEAEVRVKGTMHLGGLVGIQVDSSITKSCATGVVAGTSSYIGGIVGWQLNSTINQSYSTSDVSGIGSLGGLVGLQASCDISNSYAVGKASNTGAATQKIGGLLGSRKGGVITNSYFDSRSTGQSKGMGVVSGGTGMPIDYAASDLTGSDKFLGWDFTGMNGKPAIWHWVGTGKWPILQWQYEMQQAP</sequence>
<evidence type="ECO:0008006" key="4">
    <source>
        <dbReference type="Google" id="ProtNLM"/>
    </source>
</evidence>
<dbReference type="Proteomes" id="UP001208570">
    <property type="component" value="Unassembled WGS sequence"/>
</dbReference>
<dbReference type="Gene3D" id="2.60.40.4270">
    <property type="entry name" value="Listeria-Bacteroides repeat domain"/>
    <property type="match status" value="2"/>
</dbReference>
<dbReference type="InterPro" id="IPR013378">
    <property type="entry name" value="InlB-like_B-rpt"/>
</dbReference>